<keyword evidence="10 11" id="KW-0694">RNA-binding</keyword>
<dbReference type="SUPFAM" id="SSF81301">
    <property type="entry name" value="Nucleotidyltransferase"/>
    <property type="match status" value="1"/>
</dbReference>
<dbReference type="EMBL" id="ADFP01000043">
    <property type="protein sequence ID" value="EFB91409.1"/>
    <property type="molecule type" value="Genomic_DNA"/>
</dbReference>
<dbReference type="Pfam" id="PF01743">
    <property type="entry name" value="PolyA_pol"/>
    <property type="match status" value="1"/>
</dbReference>
<keyword evidence="5" id="KW-0479">Metal-binding</keyword>
<keyword evidence="4" id="KW-0548">Nucleotidyltransferase</keyword>
<evidence type="ECO:0000256" key="11">
    <source>
        <dbReference type="RuleBase" id="RU003953"/>
    </source>
</evidence>
<keyword evidence="9" id="KW-0460">Magnesium</keyword>
<dbReference type="Pfam" id="PF01966">
    <property type="entry name" value="HD"/>
    <property type="match status" value="1"/>
</dbReference>
<keyword evidence="6" id="KW-0547">Nucleotide-binding</keyword>
<keyword evidence="7" id="KW-0692">RNA repair</keyword>
<dbReference type="RefSeq" id="WP_009164159.1">
    <property type="nucleotide sequence ID" value="NZ_ADFP01000043.1"/>
</dbReference>
<evidence type="ECO:0000256" key="10">
    <source>
        <dbReference type="ARBA" id="ARBA00022884"/>
    </source>
</evidence>
<gene>
    <name evidence="13" type="ORF">HMPREF7215_0469</name>
</gene>
<evidence type="ECO:0000256" key="5">
    <source>
        <dbReference type="ARBA" id="ARBA00022723"/>
    </source>
</evidence>
<dbReference type="InterPro" id="IPR002646">
    <property type="entry name" value="PolA_pol_head_dom"/>
</dbReference>
<evidence type="ECO:0000256" key="2">
    <source>
        <dbReference type="ARBA" id="ARBA00022679"/>
    </source>
</evidence>
<dbReference type="InterPro" id="IPR003607">
    <property type="entry name" value="HD/PDEase_dom"/>
</dbReference>
<proteinExistence type="inferred from homology"/>
<dbReference type="Gene3D" id="1.10.3090.10">
    <property type="entry name" value="cca-adding enzyme, domain 2"/>
    <property type="match status" value="1"/>
</dbReference>
<reference evidence="13 14" key="1">
    <citation type="submission" date="2009-12" db="EMBL/GenBank/DDBJ databases">
        <authorList>
            <person name="Shrivastava S."/>
            <person name="Madupu R."/>
            <person name="Durkin A.S."/>
            <person name="Torralba M."/>
            <person name="Methe B."/>
            <person name="Sutton G.G."/>
            <person name="Strausberg R.L."/>
            <person name="Nelson K.E."/>
        </authorList>
    </citation>
    <scope>NUCLEOTIDE SEQUENCE [LARGE SCALE GENOMIC DNA]</scope>
    <source>
        <strain evidence="13 14">W5455</strain>
    </source>
</reference>
<evidence type="ECO:0000256" key="1">
    <source>
        <dbReference type="ARBA" id="ARBA00001946"/>
    </source>
</evidence>
<evidence type="ECO:0000256" key="8">
    <source>
        <dbReference type="ARBA" id="ARBA00022840"/>
    </source>
</evidence>
<dbReference type="SMART" id="SM00471">
    <property type="entry name" value="HDc"/>
    <property type="match status" value="1"/>
</dbReference>
<keyword evidence="2 11" id="KW-0808">Transferase</keyword>
<dbReference type="Pfam" id="PF12627">
    <property type="entry name" value="PolyA_pol_RNAbd"/>
    <property type="match status" value="1"/>
</dbReference>
<dbReference type="InterPro" id="IPR006674">
    <property type="entry name" value="HD_domain"/>
</dbReference>
<evidence type="ECO:0000313" key="13">
    <source>
        <dbReference type="EMBL" id="EFB91409.1"/>
    </source>
</evidence>
<dbReference type="InterPro" id="IPR043519">
    <property type="entry name" value="NT_sf"/>
</dbReference>
<comment type="cofactor">
    <cofactor evidence="1">
        <name>Mg(2+)</name>
        <dbReference type="ChEBI" id="CHEBI:18420"/>
    </cofactor>
</comment>
<evidence type="ECO:0000256" key="4">
    <source>
        <dbReference type="ARBA" id="ARBA00022695"/>
    </source>
</evidence>
<dbReference type="CDD" id="cd05398">
    <property type="entry name" value="NT_ClassII-CCAase"/>
    <property type="match status" value="1"/>
</dbReference>
<dbReference type="PROSITE" id="PS51831">
    <property type="entry name" value="HD"/>
    <property type="match status" value="1"/>
</dbReference>
<evidence type="ECO:0000256" key="9">
    <source>
        <dbReference type="ARBA" id="ARBA00022842"/>
    </source>
</evidence>
<evidence type="ECO:0000259" key="12">
    <source>
        <dbReference type="PROSITE" id="PS51831"/>
    </source>
</evidence>
<comment type="similarity">
    <text evidence="11">Belongs to the tRNA nucleotidyltransferase/poly(A) polymerase family.</text>
</comment>
<dbReference type="PANTHER" id="PTHR47545">
    <property type="entry name" value="MULTIFUNCTIONAL CCA PROTEIN"/>
    <property type="match status" value="1"/>
</dbReference>
<evidence type="ECO:0000256" key="3">
    <source>
        <dbReference type="ARBA" id="ARBA00022694"/>
    </source>
</evidence>
<dbReference type="InterPro" id="IPR050124">
    <property type="entry name" value="tRNA_CCA-adding_enzyme"/>
</dbReference>
<keyword evidence="8" id="KW-0067">ATP-binding</keyword>
<name>A0ABM9ZWY6_9BACT</name>
<dbReference type="PANTHER" id="PTHR47545:SF1">
    <property type="entry name" value="MULTIFUNCTIONAL CCA PROTEIN"/>
    <property type="match status" value="1"/>
</dbReference>
<organism evidence="13 14">
    <name type="scientific">Pyramidobacter piscolens W5455</name>
    <dbReference type="NCBI Taxonomy" id="352165"/>
    <lineage>
        <taxon>Bacteria</taxon>
        <taxon>Thermotogati</taxon>
        <taxon>Synergistota</taxon>
        <taxon>Synergistia</taxon>
        <taxon>Synergistales</taxon>
        <taxon>Dethiosulfovibrionaceae</taxon>
        <taxon>Pyramidobacter</taxon>
    </lineage>
</organism>
<dbReference type="CDD" id="cd00077">
    <property type="entry name" value="HDc"/>
    <property type="match status" value="1"/>
</dbReference>
<sequence length="414" mass="46565">MNENEFAARVAALGGQLYVVGGWVRDRLIGRPAEDRDYVVCGLDAATLEREFQVRAVGRQFPVYLLEVGGRLSEVALARTERKTGTGYRGFEARFSPDTTIEEDLYRRDTRMNSMAVRLPGGELIDPFGGRADIERRVISATSEHFRDDPVRALRAARQAAQLGFSIAPGTVRLMSACREELALEPTERVFAEMRKALASPRPELFFIALRDAGILDAVFPELTALDGVEQPAKYHRGLDAFEHSLEVLRRTAALTPRAATRFAALVHDLGKGLTPRQEWPHHIGHEERGLAALERLDRRMTLPRPWYHFARFVIANHMRLPRLRRPGAIVAVIGEMRHGGFDAAEVAAVIRADHGDLPDFLRRYDLYVAVLDEERARLEFPADLPPRERGRWLNARLAGALARNFAPARGEER</sequence>
<dbReference type="Gene3D" id="3.30.460.10">
    <property type="entry name" value="Beta Polymerase, domain 2"/>
    <property type="match status" value="1"/>
</dbReference>
<keyword evidence="3" id="KW-0819">tRNA processing</keyword>
<dbReference type="GeneID" id="90986506"/>
<protein>
    <submittedName>
        <fullName evidence="13">tRNA nucleotidyltransferase/poly(A) polymerase family protein</fullName>
    </submittedName>
</protein>
<feature type="domain" description="HD" evidence="12">
    <location>
        <begin position="241"/>
        <end position="340"/>
    </location>
</feature>
<evidence type="ECO:0000256" key="7">
    <source>
        <dbReference type="ARBA" id="ARBA00022800"/>
    </source>
</evidence>
<evidence type="ECO:0000313" key="14">
    <source>
        <dbReference type="Proteomes" id="UP000006462"/>
    </source>
</evidence>
<accession>A0ABM9ZWY6</accession>
<dbReference type="InterPro" id="IPR032828">
    <property type="entry name" value="PolyA_RNA-bd"/>
</dbReference>
<dbReference type="Proteomes" id="UP000006462">
    <property type="component" value="Unassembled WGS sequence"/>
</dbReference>
<evidence type="ECO:0000256" key="6">
    <source>
        <dbReference type="ARBA" id="ARBA00022741"/>
    </source>
</evidence>
<keyword evidence="14" id="KW-1185">Reference proteome</keyword>
<dbReference type="SUPFAM" id="SSF81891">
    <property type="entry name" value="Poly A polymerase C-terminal region-like"/>
    <property type="match status" value="1"/>
</dbReference>
<comment type="caution">
    <text evidence="13">The sequence shown here is derived from an EMBL/GenBank/DDBJ whole genome shotgun (WGS) entry which is preliminary data.</text>
</comment>